<dbReference type="Gene3D" id="3.40.50.620">
    <property type="entry name" value="HUPs"/>
    <property type="match status" value="1"/>
</dbReference>
<comment type="function">
    <text evidence="11">Catalyzes the ATP-dependent conversion of 7-carboxy-7-deazaguanine (CDG) to 7-cyano-7-deazaguanine (preQ(0)).</text>
</comment>
<dbReference type="InterPro" id="IPR018317">
    <property type="entry name" value="QueC"/>
</dbReference>
<dbReference type="GO" id="GO:0005524">
    <property type="term" value="F:ATP binding"/>
    <property type="evidence" value="ECO:0007669"/>
    <property type="project" value="UniProtKB-UniRule"/>
</dbReference>
<dbReference type="HAMAP" id="MF_01633">
    <property type="entry name" value="QueC"/>
    <property type="match status" value="1"/>
</dbReference>
<gene>
    <name evidence="11 12" type="primary">queC</name>
    <name evidence="12" type="ORF">FJZ47_00690</name>
</gene>
<reference evidence="12" key="1">
    <citation type="submission" date="2019-03" db="EMBL/GenBank/DDBJ databases">
        <title>Lake Tanganyika Metagenome-Assembled Genomes (MAGs).</title>
        <authorList>
            <person name="Tran P."/>
        </authorList>
    </citation>
    <scope>NUCLEOTIDE SEQUENCE</scope>
    <source>
        <strain evidence="12">K_DeepCast_65m_m2_066</strain>
    </source>
</reference>
<feature type="binding site" evidence="11">
    <location>
        <position position="193"/>
    </location>
    <ligand>
        <name>Zn(2+)</name>
        <dbReference type="ChEBI" id="CHEBI:29105"/>
    </ligand>
</feature>
<feature type="binding site" evidence="11">
    <location>
        <position position="196"/>
    </location>
    <ligand>
        <name>Zn(2+)</name>
        <dbReference type="ChEBI" id="CHEBI:29105"/>
    </ligand>
</feature>
<dbReference type="GO" id="GO:0016879">
    <property type="term" value="F:ligase activity, forming carbon-nitrogen bonds"/>
    <property type="evidence" value="ECO:0007669"/>
    <property type="project" value="UniProtKB-UniRule"/>
</dbReference>
<evidence type="ECO:0000256" key="5">
    <source>
        <dbReference type="ARBA" id="ARBA00022785"/>
    </source>
</evidence>
<keyword evidence="4 11" id="KW-0547">Nucleotide-binding</keyword>
<keyword evidence="7 11" id="KW-0067">ATP-binding</keyword>
<comment type="catalytic activity">
    <reaction evidence="10 11">
        <text>7-carboxy-7-carbaguanine + NH4(+) + 2 ATP = 7-cyano-7-carbaguanine + 2 AMP + 2 diphosphate + 2 H(+)</text>
        <dbReference type="Rhea" id="RHEA:27982"/>
        <dbReference type="ChEBI" id="CHEBI:15378"/>
        <dbReference type="ChEBI" id="CHEBI:28938"/>
        <dbReference type="ChEBI" id="CHEBI:30616"/>
        <dbReference type="ChEBI" id="CHEBI:33019"/>
        <dbReference type="ChEBI" id="CHEBI:45075"/>
        <dbReference type="ChEBI" id="CHEBI:61036"/>
        <dbReference type="ChEBI" id="CHEBI:456215"/>
        <dbReference type="EC" id="6.3.4.20"/>
    </reaction>
</comment>
<proteinExistence type="inferred from homology"/>
<dbReference type="PIRSF" id="PIRSF006293">
    <property type="entry name" value="ExsB"/>
    <property type="match status" value="1"/>
</dbReference>
<evidence type="ECO:0000256" key="3">
    <source>
        <dbReference type="ARBA" id="ARBA00022723"/>
    </source>
</evidence>
<organism evidence="12 13">
    <name type="scientific">Tectimicrobiota bacterium</name>
    <dbReference type="NCBI Taxonomy" id="2528274"/>
    <lineage>
        <taxon>Bacteria</taxon>
        <taxon>Pseudomonadati</taxon>
        <taxon>Nitrospinota/Tectimicrobiota group</taxon>
        <taxon>Candidatus Tectimicrobiota</taxon>
    </lineage>
</organism>
<dbReference type="CDD" id="cd01995">
    <property type="entry name" value="QueC-like"/>
    <property type="match status" value="1"/>
</dbReference>
<dbReference type="NCBIfam" id="TIGR00364">
    <property type="entry name" value="7-cyano-7-deazaguanine synthase QueC"/>
    <property type="match status" value="1"/>
</dbReference>
<evidence type="ECO:0000256" key="4">
    <source>
        <dbReference type="ARBA" id="ARBA00022741"/>
    </source>
</evidence>
<dbReference type="InterPro" id="IPR014729">
    <property type="entry name" value="Rossmann-like_a/b/a_fold"/>
</dbReference>
<accession>A0A937VZ36</accession>
<evidence type="ECO:0000256" key="9">
    <source>
        <dbReference type="ARBA" id="ARBA00039149"/>
    </source>
</evidence>
<dbReference type="GO" id="GO:0008270">
    <property type="term" value="F:zinc ion binding"/>
    <property type="evidence" value="ECO:0007669"/>
    <property type="project" value="UniProtKB-UniRule"/>
</dbReference>
<evidence type="ECO:0000256" key="7">
    <source>
        <dbReference type="ARBA" id="ARBA00022840"/>
    </source>
</evidence>
<evidence type="ECO:0000256" key="1">
    <source>
        <dbReference type="ARBA" id="ARBA00005061"/>
    </source>
</evidence>
<keyword evidence="2 11" id="KW-0436">Ligase</keyword>
<dbReference type="Proteomes" id="UP000712673">
    <property type="component" value="Unassembled WGS sequence"/>
</dbReference>
<comment type="pathway">
    <text evidence="1 11">Purine metabolism; 7-cyano-7-deazaguanine biosynthesis.</text>
</comment>
<keyword evidence="3 11" id="KW-0479">Metal-binding</keyword>
<protein>
    <recommendedName>
        <fullName evidence="9 11">7-cyano-7-deazaguanine synthase</fullName>
        <ecNumber evidence="9 11">6.3.4.20</ecNumber>
    </recommendedName>
    <alternativeName>
        <fullName evidence="11">7-cyano-7-carbaguanine synthase</fullName>
    </alternativeName>
    <alternativeName>
        <fullName evidence="11">PreQ(0) synthase</fullName>
    </alternativeName>
    <alternativeName>
        <fullName evidence="11">Queuosine biosynthesis protein QueC</fullName>
    </alternativeName>
</protein>
<dbReference type="EC" id="6.3.4.20" evidence="9 11"/>
<dbReference type="EMBL" id="VGLS01000009">
    <property type="protein sequence ID" value="MBM3222310.1"/>
    <property type="molecule type" value="Genomic_DNA"/>
</dbReference>
<evidence type="ECO:0000313" key="12">
    <source>
        <dbReference type="EMBL" id="MBM3222310.1"/>
    </source>
</evidence>
<dbReference type="GO" id="GO:0008616">
    <property type="term" value="P:tRNA queuosine(34) biosynthetic process"/>
    <property type="evidence" value="ECO:0007669"/>
    <property type="project" value="UniProtKB-UniRule"/>
</dbReference>
<comment type="similarity">
    <text evidence="8 11">Belongs to the QueC family.</text>
</comment>
<sequence>MEGAVCLTSGGQDSTTCLFWARQRFHPLLALAFDYGQRHRRELDAAQTVCDLADVPLTVLPLMVLRDLGGSALIGNQDPILASSSRGGLPNTFVPGRNLLFLTVAAAFAYQRALHHLVIGACETDYSGYPDCRAQTMQALETTLQLGMDYDIHIHTPLMYLTKAQTVTLAQDVGAMEALRYSHTCYEGHFPPCGTCPACQLRARGFAEAGVVDPLLQRAASHGPHEG</sequence>
<evidence type="ECO:0000256" key="2">
    <source>
        <dbReference type="ARBA" id="ARBA00022598"/>
    </source>
</evidence>
<dbReference type="PANTHER" id="PTHR42914">
    <property type="entry name" value="7-CYANO-7-DEAZAGUANINE SYNTHASE"/>
    <property type="match status" value="1"/>
</dbReference>
<name>A0A937VZ36_UNCTE</name>
<feature type="binding site" evidence="11">
    <location>
        <position position="199"/>
    </location>
    <ligand>
        <name>Zn(2+)</name>
        <dbReference type="ChEBI" id="CHEBI:29105"/>
    </ligand>
</feature>
<keyword evidence="5 11" id="KW-0671">Queuosine biosynthesis</keyword>
<dbReference type="PANTHER" id="PTHR42914:SF1">
    <property type="entry name" value="7-CYANO-7-DEAZAGUANINE SYNTHASE"/>
    <property type="match status" value="1"/>
</dbReference>
<feature type="binding site" evidence="11">
    <location>
        <begin position="8"/>
        <end position="18"/>
    </location>
    <ligand>
        <name>ATP</name>
        <dbReference type="ChEBI" id="CHEBI:30616"/>
    </ligand>
</feature>
<feature type="binding site" evidence="11">
    <location>
        <position position="185"/>
    </location>
    <ligand>
        <name>Zn(2+)</name>
        <dbReference type="ChEBI" id="CHEBI:29105"/>
    </ligand>
</feature>
<dbReference type="SUPFAM" id="SSF52402">
    <property type="entry name" value="Adenine nucleotide alpha hydrolases-like"/>
    <property type="match status" value="1"/>
</dbReference>
<keyword evidence="6 11" id="KW-0862">Zinc</keyword>
<evidence type="ECO:0000313" key="13">
    <source>
        <dbReference type="Proteomes" id="UP000712673"/>
    </source>
</evidence>
<evidence type="ECO:0000256" key="11">
    <source>
        <dbReference type="HAMAP-Rule" id="MF_01633"/>
    </source>
</evidence>
<evidence type="ECO:0000256" key="8">
    <source>
        <dbReference type="ARBA" id="ARBA00037993"/>
    </source>
</evidence>
<comment type="cofactor">
    <cofactor evidence="11">
        <name>Zn(2+)</name>
        <dbReference type="ChEBI" id="CHEBI:29105"/>
    </cofactor>
    <text evidence="11">Binds 1 zinc ion per subunit.</text>
</comment>
<dbReference type="Pfam" id="PF06508">
    <property type="entry name" value="QueC"/>
    <property type="match status" value="1"/>
</dbReference>
<comment type="caution">
    <text evidence="12">The sequence shown here is derived from an EMBL/GenBank/DDBJ whole genome shotgun (WGS) entry which is preliminary data.</text>
</comment>
<evidence type="ECO:0000256" key="10">
    <source>
        <dbReference type="ARBA" id="ARBA00047890"/>
    </source>
</evidence>
<evidence type="ECO:0000256" key="6">
    <source>
        <dbReference type="ARBA" id="ARBA00022833"/>
    </source>
</evidence>
<dbReference type="AlphaFoldDB" id="A0A937VZ36"/>